<protein>
    <submittedName>
        <fullName evidence="2">Uncharacterized protein</fullName>
    </submittedName>
</protein>
<dbReference type="EMBL" id="MTSL01000193">
    <property type="protein sequence ID" value="PJF17028.1"/>
    <property type="molecule type" value="Genomic_DNA"/>
</dbReference>
<name>A0A2H9TGZ1_9FUNG</name>
<evidence type="ECO:0000313" key="2">
    <source>
        <dbReference type="EMBL" id="PJF17028.1"/>
    </source>
</evidence>
<proteinExistence type="predicted"/>
<dbReference type="Proteomes" id="UP000240830">
    <property type="component" value="Unassembled WGS sequence"/>
</dbReference>
<dbReference type="AlphaFoldDB" id="A0A2H9TGZ1"/>
<keyword evidence="1" id="KW-0732">Signal</keyword>
<comment type="caution">
    <text evidence="2">The sequence shown here is derived from an EMBL/GenBank/DDBJ whole genome shotgun (WGS) entry which is preliminary data.</text>
</comment>
<sequence length="482" mass="53363">MKLLLRLGVALGWLLLGKASSSSDEQGPLSELVAMYLSGPVLTSEAAGWVYWTAEGVNDEIVGRLNEPNWRNVSLQADQLETMRSIMGYLNDGHLNDMNEDACSIFLEFLDLFAVKPMANKACRCTLYRNISSGGITPRMLRLIPEIPASWAQEDAIELAQALASVDMMTLELLDYETLKVLFKSEEACKFMNVSVLLSLPIQRLSSINAACLARMPGLDKVALTPSSPCQITKFAGMITVNDLESLADSQILALGVSQWTKLGNGLINLSDRCLKFVTGDIAHAMKSRLRPDMTSKLASDAFRLFSAGDFRWLKLENLRTDQLASFSAHVPLINSPFTNFGPQDFRNLDPLKFHALDQEHVYWSLRKANRLALLRRLMSNMATMNSTKTVSSAQAVLASCQSVADVCDDFENVAVYVIDAYEQALTLYLSSGPHEPIPAHPMMYLSFAPIATVCETLLRPPSSSSFVHDPWNWPEEVCVVH</sequence>
<keyword evidence="3" id="KW-1185">Reference proteome</keyword>
<organism evidence="2 3">
    <name type="scientific">Paramicrosporidium saccamoebae</name>
    <dbReference type="NCBI Taxonomy" id="1246581"/>
    <lineage>
        <taxon>Eukaryota</taxon>
        <taxon>Fungi</taxon>
        <taxon>Fungi incertae sedis</taxon>
        <taxon>Cryptomycota</taxon>
        <taxon>Cryptomycota incertae sedis</taxon>
        <taxon>Paramicrosporidium</taxon>
    </lineage>
</organism>
<evidence type="ECO:0000256" key="1">
    <source>
        <dbReference type="SAM" id="SignalP"/>
    </source>
</evidence>
<gene>
    <name evidence="2" type="ORF">PSACC_03159</name>
</gene>
<accession>A0A2H9TGZ1</accession>
<reference evidence="2 3" key="1">
    <citation type="submission" date="2016-10" db="EMBL/GenBank/DDBJ databases">
        <title>The genome of Paramicrosporidium saccamoebae is the missing link in understanding Cryptomycota and Microsporidia evolution.</title>
        <authorList>
            <person name="Quandt C.A."/>
            <person name="Beaudet D."/>
            <person name="Corsaro D."/>
            <person name="Michel R."/>
            <person name="Corradi N."/>
            <person name="James T."/>
        </authorList>
    </citation>
    <scope>NUCLEOTIDE SEQUENCE [LARGE SCALE GENOMIC DNA]</scope>
    <source>
        <strain evidence="2 3">KSL3</strain>
    </source>
</reference>
<evidence type="ECO:0000313" key="3">
    <source>
        <dbReference type="Proteomes" id="UP000240830"/>
    </source>
</evidence>
<feature type="signal peptide" evidence="1">
    <location>
        <begin position="1"/>
        <end position="19"/>
    </location>
</feature>
<feature type="chain" id="PRO_5014117877" evidence="1">
    <location>
        <begin position="20"/>
        <end position="482"/>
    </location>
</feature>